<name>A0A2P2NB89_RHIMU</name>
<organism evidence="1">
    <name type="scientific">Rhizophora mucronata</name>
    <name type="common">Asiatic mangrove</name>
    <dbReference type="NCBI Taxonomy" id="61149"/>
    <lineage>
        <taxon>Eukaryota</taxon>
        <taxon>Viridiplantae</taxon>
        <taxon>Streptophyta</taxon>
        <taxon>Embryophyta</taxon>
        <taxon>Tracheophyta</taxon>
        <taxon>Spermatophyta</taxon>
        <taxon>Magnoliopsida</taxon>
        <taxon>eudicotyledons</taxon>
        <taxon>Gunneridae</taxon>
        <taxon>Pentapetalae</taxon>
        <taxon>rosids</taxon>
        <taxon>fabids</taxon>
        <taxon>Malpighiales</taxon>
        <taxon>Rhizophoraceae</taxon>
        <taxon>Rhizophora</taxon>
    </lineage>
</organism>
<proteinExistence type="predicted"/>
<reference evidence="1" key="1">
    <citation type="submission" date="2018-02" db="EMBL/GenBank/DDBJ databases">
        <title>Rhizophora mucronata_Transcriptome.</title>
        <authorList>
            <person name="Meera S.P."/>
            <person name="Sreeshan A."/>
            <person name="Augustine A."/>
        </authorList>
    </citation>
    <scope>NUCLEOTIDE SEQUENCE</scope>
    <source>
        <tissue evidence="1">Leaf</tissue>
    </source>
</reference>
<evidence type="ECO:0000313" key="1">
    <source>
        <dbReference type="EMBL" id="MBX39738.1"/>
    </source>
</evidence>
<sequence length="15" mass="1741">MHNALHLFILVGDFN</sequence>
<accession>A0A2P2NB89</accession>
<protein>
    <submittedName>
        <fullName evidence="1">Uncharacterized protein</fullName>
    </submittedName>
</protein>
<dbReference type="EMBL" id="GGEC01059254">
    <property type="protein sequence ID" value="MBX39738.1"/>
    <property type="molecule type" value="Transcribed_RNA"/>
</dbReference>